<evidence type="ECO:0000256" key="9">
    <source>
        <dbReference type="ARBA" id="ARBA00023157"/>
    </source>
</evidence>
<dbReference type="InterPro" id="IPR001627">
    <property type="entry name" value="Semap_dom"/>
</dbReference>
<evidence type="ECO:0000256" key="11">
    <source>
        <dbReference type="PROSITE-ProRule" id="PRU00352"/>
    </source>
</evidence>
<dbReference type="InterPro" id="IPR013783">
    <property type="entry name" value="Ig-like_fold"/>
</dbReference>
<dbReference type="InterPro" id="IPR002909">
    <property type="entry name" value="IPT_dom"/>
</dbReference>
<dbReference type="InterPro" id="IPR015943">
    <property type="entry name" value="WD40/YVTN_repeat-like_dom_sf"/>
</dbReference>
<evidence type="ECO:0000256" key="1">
    <source>
        <dbReference type="ARBA" id="ARBA00004162"/>
    </source>
</evidence>
<dbReference type="GO" id="GO:0017154">
    <property type="term" value="F:semaphorin receptor activity"/>
    <property type="evidence" value="ECO:0007669"/>
    <property type="project" value="InterPro"/>
</dbReference>
<comment type="caution">
    <text evidence="11">Lacks conserved residue(s) required for the propagation of feature annotation.</text>
</comment>
<dbReference type="SMART" id="SM00423">
    <property type="entry name" value="PSI"/>
    <property type="match status" value="3"/>
</dbReference>
<feature type="domain" description="Sema" evidence="13">
    <location>
        <begin position="1"/>
        <end position="468"/>
    </location>
</feature>
<keyword evidence="7 12" id="KW-1133">Transmembrane helix</keyword>
<dbReference type="GO" id="GO:0005886">
    <property type="term" value="C:plasma membrane"/>
    <property type="evidence" value="ECO:0007669"/>
    <property type="project" value="UniProtKB-SubCell"/>
</dbReference>
<dbReference type="SUPFAM" id="SSF48350">
    <property type="entry name" value="GTPase activation domain, GAP"/>
    <property type="match status" value="1"/>
</dbReference>
<dbReference type="SMART" id="SM00429">
    <property type="entry name" value="IPT"/>
    <property type="match status" value="2"/>
</dbReference>
<dbReference type="Pfam" id="PF01403">
    <property type="entry name" value="Sema"/>
    <property type="match status" value="1"/>
</dbReference>
<dbReference type="InterPro" id="IPR036352">
    <property type="entry name" value="Semap_dom_sf"/>
</dbReference>
<dbReference type="Proteomes" id="UP000005408">
    <property type="component" value="Unassembled WGS sequence"/>
</dbReference>
<dbReference type="Gene3D" id="2.130.10.10">
    <property type="entry name" value="YVTN repeat-like/Quinoprotein amine dehydrogenase"/>
    <property type="match status" value="1"/>
</dbReference>
<dbReference type="PANTHER" id="PTHR22625:SF44">
    <property type="entry name" value="PLEXIN-B"/>
    <property type="match status" value="1"/>
</dbReference>
<dbReference type="InterPro" id="IPR016201">
    <property type="entry name" value="PSI"/>
</dbReference>
<keyword evidence="15" id="KW-1185">Reference proteome</keyword>
<dbReference type="GO" id="GO:0008360">
    <property type="term" value="P:regulation of cell shape"/>
    <property type="evidence" value="ECO:0007669"/>
    <property type="project" value="TreeGrafter"/>
</dbReference>
<dbReference type="PROSITE" id="PS51004">
    <property type="entry name" value="SEMA"/>
    <property type="match status" value="1"/>
</dbReference>
<keyword evidence="10" id="KW-0325">Glycoprotein</keyword>
<dbReference type="SUPFAM" id="SSF101912">
    <property type="entry name" value="Sema domain"/>
    <property type="match status" value="1"/>
</dbReference>
<dbReference type="SUPFAM" id="SSF103575">
    <property type="entry name" value="Plexin repeat"/>
    <property type="match status" value="1"/>
</dbReference>
<evidence type="ECO:0000256" key="12">
    <source>
        <dbReference type="SAM" id="Phobius"/>
    </source>
</evidence>
<comment type="subcellular location">
    <subcellularLocation>
        <location evidence="1">Cell membrane</location>
        <topology evidence="1">Single-pass membrane protein</topology>
    </subcellularLocation>
</comment>
<dbReference type="Gene3D" id="1.10.506.10">
    <property type="entry name" value="GTPase Activation - p120gap, domain 1"/>
    <property type="match status" value="2"/>
</dbReference>
<name>A0A8W8LTF4_MAGGI</name>
<dbReference type="GO" id="GO:0030334">
    <property type="term" value="P:regulation of cell migration"/>
    <property type="evidence" value="ECO:0007669"/>
    <property type="project" value="TreeGrafter"/>
</dbReference>
<dbReference type="Pfam" id="PF01437">
    <property type="entry name" value="PSI"/>
    <property type="match status" value="2"/>
</dbReference>
<dbReference type="CDD" id="cd00603">
    <property type="entry name" value="IPT_PCSR"/>
    <property type="match status" value="2"/>
</dbReference>
<dbReference type="PANTHER" id="PTHR22625">
    <property type="entry name" value="PLEXIN"/>
    <property type="match status" value="1"/>
</dbReference>
<proteinExistence type="inferred from homology"/>
<keyword evidence="3" id="KW-1003">Cell membrane</keyword>
<dbReference type="InterPro" id="IPR013548">
    <property type="entry name" value="Plexin_cytoplasmic_RasGAP_dom"/>
</dbReference>
<evidence type="ECO:0000256" key="8">
    <source>
        <dbReference type="ARBA" id="ARBA00023136"/>
    </source>
</evidence>
<dbReference type="GO" id="GO:0007162">
    <property type="term" value="P:negative regulation of cell adhesion"/>
    <property type="evidence" value="ECO:0007669"/>
    <property type="project" value="TreeGrafter"/>
</dbReference>
<dbReference type="InterPro" id="IPR046800">
    <property type="entry name" value="Plexin_RBD"/>
</dbReference>
<dbReference type="Pfam" id="PF20170">
    <property type="entry name" value="Plexin_RBD"/>
    <property type="match status" value="1"/>
</dbReference>
<keyword evidence="8 12" id="KW-0472">Membrane</keyword>
<dbReference type="Gene3D" id="3.10.20.90">
    <property type="entry name" value="Phosphatidylinositol 3-kinase Catalytic Subunit, Chain A, domain 1"/>
    <property type="match status" value="1"/>
</dbReference>
<dbReference type="GO" id="GO:0097374">
    <property type="term" value="P:sensory neuron axon guidance"/>
    <property type="evidence" value="ECO:0007669"/>
    <property type="project" value="TreeGrafter"/>
</dbReference>
<dbReference type="InterPro" id="IPR002165">
    <property type="entry name" value="Plexin_repeat"/>
</dbReference>
<accession>A0A8W8LTF4</accession>
<evidence type="ECO:0000256" key="2">
    <source>
        <dbReference type="ARBA" id="ARBA00010297"/>
    </source>
</evidence>
<evidence type="ECO:0000256" key="7">
    <source>
        <dbReference type="ARBA" id="ARBA00022989"/>
    </source>
</evidence>
<dbReference type="Gene3D" id="2.60.40.10">
    <property type="entry name" value="Immunoglobulins"/>
    <property type="match status" value="4"/>
</dbReference>
<dbReference type="GO" id="GO:0050772">
    <property type="term" value="P:positive regulation of axonogenesis"/>
    <property type="evidence" value="ECO:0007669"/>
    <property type="project" value="TreeGrafter"/>
</dbReference>
<comment type="similarity">
    <text evidence="2">Belongs to the plexin family.</text>
</comment>
<dbReference type="InterPro" id="IPR014756">
    <property type="entry name" value="Ig_E-set"/>
</dbReference>
<dbReference type="EnsemblMetazoa" id="G29624.1">
    <property type="protein sequence ID" value="G29624.1:cds"/>
    <property type="gene ID" value="G29624"/>
</dbReference>
<dbReference type="GO" id="GO:0008045">
    <property type="term" value="P:motor neuron axon guidance"/>
    <property type="evidence" value="ECO:0007669"/>
    <property type="project" value="TreeGrafter"/>
</dbReference>
<organism evidence="14 15">
    <name type="scientific">Magallana gigas</name>
    <name type="common">Pacific oyster</name>
    <name type="synonym">Crassostrea gigas</name>
    <dbReference type="NCBI Taxonomy" id="29159"/>
    <lineage>
        <taxon>Eukaryota</taxon>
        <taxon>Metazoa</taxon>
        <taxon>Spiralia</taxon>
        <taxon>Lophotrochozoa</taxon>
        <taxon>Mollusca</taxon>
        <taxon>Bivalvia</taxon>
        <taxon>Autobranchia</taxon>
        <taxon>Pteriomorphia</taxon>
        <taxon>Ostreida</taxon>
        <taxon>Ostreoidea</taxon>
        <taxon>Ostreidae</taxon>
        <taxon>Magallana</taxon>
    </lineage>
</organism>
<keyword evidence="5" id="KW-0732">Signal</keyword>
<evidence type="ECO:0000259" key="13">
    <source>
        <dbReference type="PROSITE" id="PS51004"/>
    </source>
</evidence>
<protein>
    <recommendedName>
        <fullName evidence="13">Sema domain-containing protein</fullName>
    </recommendedName>
</protein>
<dbReference type="InterPro" id="IPR008936">
    <property type="entry name" value="Rho_GTPase_activation_prot"/>
</dbReference>
<evidence type="ECO:0000256" key="4">
    <source>
        <dbReference type="ARBA" id="ARBA00022692"/>
    </source>
</evidence>
<evidence type="ECO:0000256" key="3">
    <source>
        <dbReference type="ARBA" id="ARBA00022475"/>
    </source>
</evidence>
<evidence type="ECO:0000313" key="15">
    <source>
        <dbReference type="Proteomes" id="UP000005408"/>
    </source>
</evidence>
<dbReference type="Pfam" id="PF08337">
    <property type="entry name" value="Plexin_cytopl"/>
    <property type="match status" value="1"/>
</dbReference>
<keyword evidence="9" id="KW-1015">Disulfide bond</keyword>
<dbReference type="InterPro" id="IPR031148">
    <property type="entry name" value="Plexin"/>
</dbReference>
<evidence type="ECO:0000313" key="14">
    <source>
        <dbReference type="EnsemblMetazoa" id="G29624.1:cds"/>
    </source>
</evidence>
<evidence type="ECO:0000256" key="5">
    <source>
        <dbReference type="ARBA" id="ARBA00022729"/>
    </source>
</evidence>
<sequence>MNIITTRKNKPEFICHNALKSDVTNPFVSLYENVQMIVQTEKFKFDIKFSMDGTKLVKKVAEETGPDGNCLPQLPPEKLKKEYCGDDYNTVMVVTPDSLITCGTLRGGLCMRRDKESLNTTITTSSSSSNIRLVSSDKASAVGTFLKLRDRSFSGKFENIVLFAKQYTDLPLPLPKLKESAIFSVSPDLTEKVMGTSNFGNVFDLFLKTQGKVTMDYRVVIENENFVFLLVNQNSQSKLVKICKSIDSEDPKRVYEDIPISCNAGGTNLTHVKHGMFITISGKSYLVGLFSNSKPILSAMCVFEENEIYQAFLKSREHRYMCPKNDLSVEDMIFANDVKPKVCITKNESVSSDYFYDAFHKGDYCNNVTNKIPQFGIIVGLLPLQGNAVYSTQSHRGTVVGSSAINNLTTLYIGTVDGYVIQVFYDPVKNKSIELREIKVDKSEIRAVKNVNGETFFMSQNKIVKLLRETQCGQYSDNCQQCMNVRDANCGWCVTSNRCTSKMECASVSPDYWLPSVKNQCLSLEFKDHPSGYAYKLDDTTKPVTLSVTFVPPLESNENMTCRLGNTNRPIQQHIAPGWINCTIPEETSSGRTEMKPYQEGDIPLQILLNRNVIAEIKILFYRCSNFTSCGKCIEQERTDCYWCTEEATCNRAAGNCGNYKKAIYKPQTPVSDCPQILSQTVSIPFGRSRTLEFRGKNLSVPENFTYQCYIDGSGPFNGEKIRGTNNIRCSNIKTKKEGSNSVEIKYGPSGNVSLEVFDGVVALKAYKCESLSSYREDCSTCHFLNQSKGYECQWCQNTGCLDVDNNQCSQADTCGGPIVTKISPTDGPPEGGTEVTIEGFNFGIKSDVTVTIAGVQCKNVAFVDRKMRCITLSKSFASTEKSEESGQVVVMVDGMNSSEDIQFTYKVPKITDIKPKQGILSGGRTIHLSGTNLNIGNMKYAVELINVDKNKPQLPIGCTIIKGLPGRGDITCKPKMAVDVGKYKVNVTFDTNTEVDSSLQFEYLPDPVIKATEPAELKSISSGGTNFNVIGEGFTAIDSLTVGVEDSEERDSTCRILTLTKLECKYPRNRESEKRRKKRAASSNIVIYLDGFFHKFTSSVLYVDDPLFVAFNGNTTYNFDPSAEESITLVGKGLATVTKKQDYQVLVGSGECAITSLNETELICRPPNKEPSPRFNEEKLFIRVKVGNANQIVGVMEYATETQITIIIIVVLVVLLIGIVVFAVLMLRRNRVRNARKIEKFMTEMHELEQNTMRINQEEFAEMQLNITDIKRDLVSTGIPYHSYQSYTQYILFPKEVEAATIASLLEHSGFSSKNAEKAMDQFDKLMSNKYFVKSLIGTLEKQRKITLSDKAQFAANFSVIMMGKMRDFFEIVNCLLSTLVDSANKKQHKTLFNRFESISLRLLSHWLSVSLYPYLKEGGGSSLFMLYKSTQTVVEKRPVDEVTGEAKNTLSEDNFLREKIDCLTMKLEIDLNGNGNLYTCEVLDCDTINQVKSKCLYQIYKNKPASEMPSTDEVDLEWMAGKSGRLTLSNIDQTSERGDGMVRRNTLKHYHVLDNSRMALLYKFSPDVEHDDEDDTYVNQRSPSDVDITIPPNVQLIQSVSSTGSLENLRQWHLVKNIEEEDSHEKPSKLKDIGKTSHITNLMHTKLVLQDNIKEVFDSVLNHETVPLVVHYLFGVLENLANKNSVEPDTLLCWKSESYAMRVWATLLVRPEFLFDIQKARHVEPCLNVIKQVFIDCFHSTKISKDSSLQKLLFAQEVPHYQKKTEQFYKALGNKAAITDADFWSEMSRLSLLQQEHLKFSKSAALVKLYRFVNQYVEEIIEDLDAGDETSDLLFGSKLDDIVRLMETDS</sequence>
<dbReference type="SUPFAM" id="SSF81296">
    <property type="entry name" value="E set domains"/>
    <property type="match status" value="2"/>
</dbReference>
<evidence type="ECO:0000256" key="10">
    <source>
        <dbReference type="ARBA" id="ARBA00023180"/>
    </source>
</evidence>
<dbReference type="Pfam" id="PF01833">
    <property type="entry name" value="TIG"/>
    <property type="match status" value="3"/>
</dbReference>
<dbReference type="GO" id="GO:0002116">
    <property type="term" value="C:semaphorin receptor complex"/>
    <property type="evidence" value="ECO:0007669"/>
    <property type="project" value="TreeGrafter"/>
</dbReference>
<keyword evidence="4 12" id="KW-0812">Transmembrane</keyword>
<evidence type="ECO:0000256" key="6">
    <source>
        <dbReference type="ARBA" id="ARBA00022737"/>
    </source>
</evidence>
<reference evidence="14" key="1">
    <citation type="submission" date="2022-08" db="UniProtKB">
        <authorList>
            <consortium name="EnsemblMetazoa"/>
        </authorList>
    </citation>
    <scope>IDENTIFICATION</scope>
    <source>
        <strain evidence="14">05x7-T-G4-1.051#20</strain>
    </source>
</reference>
<feature type="transmembrane region" description="Helical" evidence="12">
    <location>
        <begin position="1205"/>
        <end position="1228"/>
    </location>
</feature>
<dbReference type="SMART" id="SM00630">
    <property type="entry name" value="Sema"/>
    <property type="match status" value="1"/>
</dbReference>
<keyword evidence="6" id="KW-0677">Repeat</keyword>